<dbReference type="Proteomes" id="UP000318509">
    <property type="component" value="Unassembled WGS sequence"/>
</dbReference>
<name>A0A537JX50_9BACT</name>
<feature type="compositionally biased region" description="Basic and acidic residues" evidence="2">
    <location>
        <begin position="1"/>
        <end position="12"/>
    </location>
</feature>
<evidence type="ECO:0000256" key="2">
    <source>
        <dbReference type="SAM" id="MobiDB-lite"/>
    </source>
</evidence>
<feature type="domain" description="Pyruvate flavodoxin/ferredoxin oxidoreductase pyrimidine binding" evidence="4">
    <location>
        <begin position="293"/>
        <end position="533"/>
    </location>
</feature>
<dbReference type="InterPro" id="IPR009014">
    <property type="entry name" value="Transketo_C/PFOR_II"/>
</dbReference>
<dbReference type="Gene3D" id="3.40.50.920">
    <property type="match status" value="1"/>
</dbReference>
<dbReference type="GO" id="GO:0006979">
    <property type="term" value="P:response to oxidative stress"/>
    <property type="evidence" value="ECO:0007669"/>
    <property type="project" value="TreeGrafter"/>
</dbReference>
<evidence type="ECO:0000259" key="4">
    <source>
        <dbReference type="Pfam" id="PF01855"/>
    </source>
</evidence>
<evidence type="ECO:0000259" key="5">
    <source>
        <dbReference type="Pfam" id="PF17147"/>
    </source>
</evidence>
<keyword evidence="1" id="KW-0560">Oxidoreductase</keyword>
<dbReference type="EMBL" id="VBAK01000145">
    <property type="protein sequence ID" value="TMI88129.1"/>
    <property type="molecule type" value="Genomic_DNA"/>
</dbReference>
<proteinExistence type="predicted"/>
<dbReference type="PANTHER" id="PTHR32154:SF20">
    <property type="entry name" value="2-OXOGLUTARATE OXIDOREDUCTASE SUBUNIT KORA"/>
    <property type="match status" value="1"/>
</dbReference>
<dbReference type="InterPro" id="IPR019752">
    <property type="entry name" value="Pyrv/ketoisovalerate_OxRed_cat"/>
</dbReference>
<dbReference type="PANTHER" id="PTHR32154">
    <property type="entry name" value="PYRUVATE-FLAVODOXIN OXIDOREDUCTASE-RELATED"/>
    <property type="match status" value="1"/>
</dbReference>
<dbReference type="InterPro" id="IPR002880">
    <property type="entry name" value="Pyrv_Fd/Flavodoxin_OxRdtase_N"/>
</dbReference>
<dbReference type="Pfam" id="PF17147">
    <property type="entry name" value="PFOR_II"/>
    <property type="match status" value="1"/>
</dbReference>
<dbReference type="InterPro" id="IPR033412">
    <property type="entry name" value="PFOR_II"/>
</dbReference>
<accession>A0A537JX50</accession>
<sequence>MGDRDVPPDRAGRKARARPPSRARSGPPGRRGAAGQGETPDHGIHARTDESGGTRWGASQGRATPEREPEPLSGVNSVAKRINDMTIRLAGEAGQGVESGGAGFASALSHGGLWLHTYSEYMSRIRGGLNFFQMRVSDRPVWAHTEGVHILLAFSPEAVTDYGPHIVAGGALLYDDSLKVDQAAVTRRKVQSYAVPLTKIAQEVGGDKIMANTCGLGALAGIIEYPFEFVADVIKKNFARKGDAVVGGNLKVAEAGYKVGRDQYAAKFDWKVSPLKDRPDRMQINGNQAIAVGAIAAGCRFMSGYPMTPASSILEFIAGHAKKYDIVVKQTEDEIAAICFAIGAGNAGARAMTATSGGGFSLMVEALGLAGMAEVPVVIVEAQRPGPSTGMPTKTEQGDLLFALFASQGEFPRIVLAPGTQEDCFHTTVRAFNLAEKWQCPVIVMTDFYLTTMTRLIPPAEFPIDRVTIDRGELLTAQQLDRLAEPYLRYKDTPSGISPRAMPGHPKAVHQTCSDEHDEYGHFEDEDRANRLKMAGKRWRKFQHIVDDLRGPTIYGPEGAGLTLMGWGSSYGAMREAVDILNARGTKTNLLHFVDIWPFPEAQAAPLIEAARQLVAVEGNQSGQFAHLVRAMTGRRADRMVLRWDGRPLSPEYIIEQLEEAKVHA</sequence>
<dbReference type="Pfam" id="PF01855">
    <property type="entry name" value="POR_N"/>
    <property type="match status" value="1"/>
</dbReference>
<dbReference type="Gene3D" id="3.40.50.970">
    <property type="match status" value="1"/>
</dbReference>
<evidence type="ECO:0000313" key="7">
    <source>
        <dbReference type="Proteomes" id="UP000318509"/>
    </source>
</evidence>
<dbReference type="AlphaFoldDB" id="A0A537JX50"/>
<protein>
    <submittedName>
        <fullName evidence="6">2-oxoacid:acceptor oxidoreductase subunit alpha</fullName>
    </submittedName>
</protein>
<organism evidence="6 7">
    <name type="scientific">Candidatus Segetimicrobium genomatis</name>
    <dbReference type="NCBI Taxonomy" id="2569760"/>
    <lineage>
        <taxon>Bacteria</taxon>
        <taxon>Bacillati</taxon>
        <taxon>Candidatus Sysuimicrobiota</taxon>
        <taxon>Candidatus Sysuimicrobiia</taxon>
        <taxon>Candidatus Sysuimicrobiales</taxon>
        <taxon>Candidatus Segetimicrobiaceae</taxon>
        <taxon>Candidatus Segetimicrobium</taxon>
    </lineage>
</organism>
<comment type="caution">
    <text evidence="6">The sequence shown here is derived from an EMBL/GenBank/DDBJ whole genome shotgun (WGS) entry which is preliminary data.</text>
</comment>
<dbReference type="SUPFAM" id="SSF52518">
    <property type="entry name" value="Thiamin diphosphate-binding fold (THDP-binding)"/>
    <property type="match status" value="1"/>
</dbReference>
<dbReference type="CDD" id="cd07034">
    <property type="entry name" value="TPP_PYR_PFOR_IOR-alpha_like"/>
    <property type="match status" value="1"/>
</dbReference>
<dbReference type="FunFam" id="3.40.50.970:FF:000022">
    <property type="entry name" value="2-oxoglutarate ferredoxin oxidoreductase alpha subunit"/>
    <property type="match status" value="1"/>
</dbReference>
<dbReference type="SUPFAM" id="SSF52922">
    <property type="entry name" value="TK C-terminal domain-like"/>
    <property type="match status" value="1"/>
</dbReference>
<feature type="compositionally biased region" description="Basic and acidic residues" evidence="2">
    <location>
        <begin position="39"/>
        <end position="52"/>
    </location>
</feature>
<feature type="domain" description="Pyruvate/ketoisovalerate oxidoreductase catalytic" evidence="3">
    <location>
        <begin position="93"/>
        <end position="257"/>
    </location>
</feature>
<gene>
    <name evidence="6" type="ORF">E6H00_13705</name>
</gene>
<dbReference type="InterPro" id="IPR050722">
    <property type="entry name" value="Pyruvate:ferred/Flavod_OxRd"/>
</dbReference>
<reference evidence="6 7" key="1">
    <citation type="journal article" date="2019" name="Nat. Microbiol.">
        <title>Mediterranean grassland soil C-N compound turnover is dependent on rainfall and depth, and is mediated by genomically divergent microorganisms.</title>
        <authorList>
            <person name="Diamond S."/>
            <person name="Andeer P.F."/>
            <person name="Li Z."/>
            <person name="Crits-Christoph A."/>
            <person name="Burstein D."/>
            <person name="Anantharaman K."/>
            <person name="Lane K.R."/>
            <person name="Thomas B.C."/>
            <person name="Pan C."/>
            <person name="Northen T.R."/>
            <person name="Banfield J.F."/>
        </authorList>
    </citation>
    <scope>NUCLEOTIDE SEQUENCE [LARGE SCALE GENOMIC DNA]</scope>
    <source>
        <strain evidence="6">NP_3</strain>
    </source>
</reference>
<evidence type="ECO:0000256" key="1">
    <source>
        <dbReference type="ARBA" id="ARBA00023002"/>
    </source>
</evidence>
<evidence type="ECO:0000313" key="6">
    <source>
        <dbReference type="EMBL" id="TMI88129.1"/>
    </source>
</evidence>
<feature type="domain" description="Pyruvate:ferredoxin oxidoreductase core" evidence="5">
    <location>
        <begin position="562"/>
        <end position="652"/>
    </location>
</feature>
<dbReference type="SUPFAM" id="SSF53323">
    <property type="entry name" value="Pyruvate-ferredoxin oxidoreductase, PFOR, domain III"/>
    <property type="match status" value="1"/>
</dbReference>
<feature type="region of interest" description="Disordered" evidence="2">
    <location>
        <begin position="1"/>
        <end position="77"/>
    </location>
</feature>
<dbReference type="InterPro" id="IPR002869">
    <property type="entry name" value="Pyrv_flavodox_OxRed_cen"/>
</dbReference>
<dbReference type="Pfam" id="PF01558">
    <property type="entry name" value="POR"/>
    <property type="match status" value="1"/>
</dbReference>
<evidence type="ECO:0000259" key="3">
    <source>
        <dbReference type="Pfam" id="PF01558"/>
    </source>
</evidence>
<feature type="compositionally biased region" description="Low complexity" evidence="2">
    <location>
        <begin position="22"/>
        <end position="37"/>
    </location>
</feature>
<dbReference type="InterPro" id="IPR022367">
    <property type="entry name" value="2-oxoacid/accept_OxRdtase_asu"/>
</dbReference>
<dbReference type="NCBIfam" id="TIGR03710">
    <property type="entry name" value="OAFO_sf"/>
    <property type="match status" value="1"/>
</dbReference>
<dbReference type="Gene3D" id="3.40.920.10">
    <property type="entry name" value="Pyruvate-ferredoxin oxidoreductase, PFOR, domain III"/>
    <property type="match status" value="1"/>
</dbReference>
<dbReference type="InterPro" id="IPR029061">
    <property type="entry name" value="THDP-binding"/>
</dbReference>
<dbReference type="GO" id="GO:0016903">
    <property type="term" value="F:oxidoreductase activity, acting on the aldehyde or oxo group of donors"/>
    <property type="evidence" value="ECO:0007669"/>
    <property type="project" value="InterPro"/>
</dbReference>